<evidence type="ECO:0000259" key="4">
    <source>
        <dbReference type="SMART" id="SM00796"/>
    </source>
</evidence>
<dbReference type="InterPro" id="IPR003833">
    <property type="entry name" value="CT_C_D"/>
</dbReference>
<evidence type="ECO:0000313" key="7">
    <source>
        <dbReference type="Proteomes" id="UP000239874"/>
    </source>
</evidence>
<evidence type="ECO:0000256" key="1">
    <source>
        <dbReference type="ARBA" id="ARBA00022741"/>
    </source>
</evidence>
<evidence type="ECO:0000256" key="2">
    <source>
        <dbReference type="ARBA" id="ARBA00022801"/>
    </source>
</evidence>
<dbReference type="Proteomes" id="UP000239874">
    <property type="component" value="Unassembled WGS sequence"/>
</dbReference>
<gene>
    <name evidence="6" type="ORF">C5E45_18725</name>
</gene>
<keyword evidence="1" id="KW-0547">Nucleotide-binding</keyword>
<keyword evidence="6" id="KW-0456">Lyase</keyword>
<evidence type="ECO:0000313" key="6">
    <source>
        <dbReference type="EMBL" id="PPJ36835.1"/>
    </source>
</evidence>
<dbReference type="InterPro" id="IPR029000">
    <property type="entry name" value="Cyclophilin-like_dom_sf"/>
</dbReference>
<accession>A0A2S6ANL4</accession>
<dbReference type="Pfam" id="PF02626">
    <property type="entry name" value="CT_A_B"/>
    <property type="match status" value="1"/>
</dbReference>
<sequence length="673" mass="72704">MTVATEIEIGTTTLEAEAAGIEVVRPGMLTTVQDWPGRVGYWHVGVPPSGPMDDLSFRLGNRALGNDEGAAGLECTLAGPALRFRTATRVCVTGAPATVTVDDERVRQWRTVEVPAGGTLDVGAVRGPGMRTYVLFAGGLDLPEYLGSTATFTLGRFGGGTGTALRTGDRLPLGEATGIVGAGVPMAEQPVLTRRWELAVTEGPHGAPEFFTRADIDTILGTDYEVHFNSDRTGVRLIGPKPHWARSDGGEAGLHPSNIHDTAYSVGALDFTGDTPILLGPDGPSLGGFVCPVTVVAAERWKLGQLCPGDTVRFVPVRADRAASIRALGPARRADWPIVLSDGGDGDDGILASADADDTTAVTYRRAGDDGVLVEYGDMTLDLGLRARVHALHRHLLEYAEPGITELTPGIRSLQVRFDPDRLATPKLVRLLREAESALPAATELVVPSRTVHLPLSWDDPATREAITRYMHGVRADAPWCPWNIEFIRRMNGLNTVADVFDTVFAAEYLVLGLGDVYLGAPVATPTDPRHRLVTTKYNPARTWTPENAVGIGGAYLCIYGMEGPGGYQFVGRTTQVWNHRSTGEAEDPWLLRYFDRIRWYPVSAEELLDLRADVARGRGVLRAEEGEFRLAEYRDFLSAHAESIAAFRAVQAEAFAAERDSWQAAGELHERG</sequence>
<dbReference type="Gene3D" id="2.40.100.10">
    <property type="entry name" value="Cyclophilin-like"/>
    <property type="match status" value="2"/>
</dbReference>
<protein>
    <submittedName>
        <fullName evidence="6">Urea amidolyase</fullName>
    </submittedName>
</protein>
<dbReference type="Gene3D" id="3.30.1360.40">
    <property type="match status" value="1"/>
</dbReference>
<keyword evidence="2" id="KW-0378">Hydrolase</keyword>
<dbReference type="PANTHER" id="PTHR43309:SF3">
    <property type="entry name" value="5-OXOPROLINASE SUBUNIT C"/>
    <property type="match status" value="1"/>
</dbReference>
<proteinExistence type="predicted"/>
<feature type="domain" description="Carboxyltransferase" evidence="4">
    <location>
        <begin position="362"/>
        <end position="592"/>
    </location>
</feature>
<evidence type="ECO:0000256" key="3">
    <source>
        <dbReference type="ARBA" id="ARBA00022840"/>
    </source>
</evidence>
<name>A0A2S6ANL4_9NOCA</name>
<dbReference type="AlphaFoldDB" id="A0A2S6ANL4"/>
<reference evidence="6 7" key="1">
    <citation type="submission" date="2018-02" db="EMBL/GenBank/DDBJ databases">
        <title>8 Nocardia nova and 1 Nocardia cyriacigeorgica strain used for evolution to TMP-SMX.</title>
        <authorList>
            <person name="Mehta H."/>
            <person name="Weng J."/>
            <person name="Shamoo Y."/>
        </authorList>
    </citation>
    <scope>NUCLEOTIDE SEQUENCE [LARGE SCALE GENOMIC DNA]</scope>
    <source>
        <strain evidence="6 7">MDA3139</strain>
    </source>
</reference>
<dbReference type="OrthoDB" id="9760256at2"/>
<dbReference type="EMBL" id="PSZC01000012">
    <property type="protein sequence ID" value="PPJ36835.1"/>
    <property type="molecule type" value="Genomic_DNA"/>
</dbReference>
<dbReference type="GO" id="GO:0016787">
    <property type="term" value="F:hydrolase activity"/>
    <property type="evidence" value="ECO:0007669"/>
    <property type="project" value="UniProtKB-KW"/>
</dbReference>
<dbReference type="SUPFAM" id="SSF50891">
    <property type="entry name" value="Cyclophilin-like"/>
    <property type="match status" value="2"/>
</dbReference>
<dbReference type="InterPro" id="IPR003778">
    <property type="entry name" value="CT_A_B"/>
</dbReference>
<dbReference type="SMART" id="SM00796">
    <property type="entry name" value="AHS1"/>
    <property type="match status" value="1"/>
</dbReference>
<dbReference type="InterPro" id="IPR052708">
    <property type="entry name" value="PxpC"/>
</dbReference>
<dbReference type="SMART" id="SM00797">
    <property type="entry name" value="AHS2"/>
    <property type="match status" value="1"/>
</dbReference>
<dbReference type="SUPFAM" id="SSF160467">
    <property type="entry name" value="PH0987 N-terminal domain-like"/>
    <property type="match status" value="1"/>
</dbReference>
<dbReference type="GO" id="GO:0005524">
    <property type="term" value="F:ATP binding"/>
    <property type="evidence" value="ECO:0007669"/>
    <property type="project" value="UniProtKB-KW"/>
</dbReference>
<dbReference type="Pfam" id="PF02682">
    <property type="entry name" value="CT_C_D"/>
    <property type="match status" value="1"/>
</dbReference>
<dbReference type="NCBIfam" id="TIGR00724">
    <property type="entry name" value="urea_amlyse_rel"/>
    <property type="match status" value="1"/>
</dbReference>
<feature type="domain" description="Carboxyltransferase" evidence="5">
    <location>
        <begin position="43"/>
        <end position="335"/>
    </location>
</feature>
<keyword evidence="3" id="KW-0067">ATP-binding</keyword>
<comment type="caution">
    <text evidence="6">The sequence shown here is derived from an EMBL/GenBank/DDBJ whole genome shotgun (WGS) entry which is preliminary data.</text>
</comment>
<organism evidence="6 7">
    <name type="scientific">Nocardia nova</name>
    <dbReference type="NCBI Taxonomy" id="37330"/>
    <lineage>
        <taxon>Bacteria</taxon>
        <taxon>Bacillati</taxon>
        <taxon>Actinomycetota</taxon>
        <taxon>Actinomycetes</taxon>
        <taxon>Mycobacteriales</taxon>
        <taxon>Nocardiaceae</taxon>
        <taxon>Nocardia</taxon>
    </lineage>
</organism>
<dbReference type="RefSeq" id="WP_104377390.1">
    <property type="nucleotide sequence ID" value="NZ_PSZC01000012.1"/>
</dbReference>
<dbReference type="GO" id="GO:0016829">
    <property type="term" value="F:lyase activity"/>
    <property type="evidence" value="ECO:0007669"/>
    <property type="project" value="UniProtKB-KW"/>
</dbReference>
<dbReference type="PANTHER" id="PTHR43309">
    <property type="entry name" value="5-OXOPROLINASE SUBUNIT C"/>
    <property type="match status" value="1"/>
</dbReference>
<evidence type="ECO:0000259" key="5">
    <source>
        <dbReference type="SMART" id="SM00797"/>
    </source>
</evidence>